<sequence>MDWVRRKKGSSGPDSASESNLQSRSEANADLDRECDKIFHPDKFDIAQLNPDSQGNVDERARQYRTATAPTDLQAMGAGALVTMAATLATEGGAELSHEPFFQRSSSFVEPPVTDSGLQRSKTATGMQARVMGQEAAHDRQAYPHFHQVMSRLKTGQLKRAETDQAIRTTKKDRRPLETVSEERKRLKKYSDVKTLPTIQDDEGLRGDFEMQPTSTEKVESSGSDNEEKKTKAQFSIAMESSDEEGQGHRQIKRTKSKDFAHRSDDESWGFGMDKKVSFGGPGQSSHNEESHVDDDEEDREEKRRKRHKKSRRGSRHMSIETDLSLRRTRGSELQMEDMALPTEEEEARNLEYRDVEDMASHRMDHLPGYSRHKIKKGASTFQVKGTPETYEQSKEINQMVEKLYGEKAKVYDHSPHDLFVETMDELQGEEWIEMARWIKYEEDREEGAERWGKAHVSSLSFHSLINLRLALEGCAFILDLEARDIPAVAYRVVEEWSVLGDIEEDQKGDIIRVLTYRHKYVTDHATFKFGAMKKNMSQRSLQNLGSDSEAARSDDGEAMVNPLRWFRSFSRDSFARQDSSAMYLRQIAKQESALKSVKERESLLTDQNKSNVQISKAKTFIAPDNGLDASSGKDLDHLVLNIPEDGEIPSNSSAGDLYRMAQSKKEHILRKIKVGTEGTIVLVGSLESVTKPISALVRLAEGIIMPNALEVPLPVRFIFILLTPKPSKDMDCHEIGRSFSTLMSNPKFHTVCYKIDERRELLSAINDFLDESVVLPPGDWDSNNLLSINEIKEMRKRRQNRKKVLEMKSAEKAPIITPGDGDGDDGDDDDDKKKKTPFNDPLVRTKTPFGGVINDWKRRFPWYLSDFKDGLNTQCLAATIFIYFACLSGAIAFGGLTADKSKGLIGIPETLIMSAVGGLMFALFAGQPLIITGVTGPVLLYDEALFGFATNGGIDFLAWRVWIGVWIVIIALVVALFQGSTLVKFFTKFTKDIFASLVSLLFIFEALKKVVLIFGNHPLMSLDTYCAEHAGGNITALENEENVQVIKKEPNTALLSAILMFGTFFIAYFLRVFRNGKYLGRTIRRALGDFGVPIAIVIMVAMDYFIDDTFTQKLDVPAGVQVTSPERRGWLIPPLGLEEAIPVWAPFVAVVPAILLYLLLFMETHICEVSGTVVSILLGFSVLLSPALKLVPFAVLFGVFLYMGVSSINGIQLFDRITLLLMPVKHHPQVSYVRRVKTWKMHLYTVLQVLGLAVLWVVKSTQLALAFPFFVVAMIPYRMSLKYLFSPRELDALDGPKAGQVMLEDEPDFYDQAYGA</sequence>
<dbReference type="GO" id="GO:0008509">
    <property type="term" value="F:monoatomic anion transmembrane transporter activity"/>
    <property type="evidence" value="ECO:0007669"/>
    <property type="project" value="InterPro"/>
</dbReference>
<evidence type="ECO:0000256" key="3">
    <source>
        <dbReference type="ARBA" id="ARBA00022448"/>
    </source>
</evidence>
<evidence type="ECO:0008006" key="17">
    <source>
        <dbReference type="Google" id="ProtNLM"/>
    </source>
</evidence>
<evidence type="ECO:0000256" key="12">
    <source>
        <dbReference type="SAM" id="Phobius"/>
    </source>
</evidence>
<dbReference type="GO" id="GO:0015701">
    <property type="term" value="P:bicarbonate transport"/>
    <property type="evidence" value="ECO:0007669"/>
    <property type="project" value="TreeGrafter"/>
</dbReference>
<feature type="transmembrane region" description="Helical" evidence="12">
    <location>
        <begin position="1195"/>
        <end position="1215"/>
    </location>
</feature>
<gene>
    <name evidence="15" type="ORF">TCAL_04214</name>
</gene>
<reference evidence="15 16" key="1">
    <citation type="journal article" date="2018" name="Nat. Ecol. Evol.">
        <title>Genomic signatures of mitonuclear coevolution across populations of Tigriopus californicus.</title>
        <authorList>
            <person name="Barreto F.S."/>
            <person name="Watson E.T."/>
            <person name="Lima T.G."/>
            <person name="Willett C.S."/>
            <person name="Edmands S."/>
            <person name="Li W."/>
            <person name="Burton R.S."/>
        </authorList>
    </citation>
    <scope>NUCLEOTIDE SEQUENCE [LARGE SCALE GENOMIC DNA]</scope>
    <source>
        <strain evidence="15 16">San Diego</strain>
    </source>
</reference>
<evidence type="ECO:0000256" key="7">
    <source>
        <dbReference type="ARBA" id="ARBA00022989"/>
    </source>
</evidence>
<comment type="subcellular location">
    <subcellularLocation>
        <location evidence="1">Cell membrane</location>
        <topology evidence="1">Multi-pass membrane protein</topology>
    </subcellularLocation>
</comment>
<feature type="transmembrane region" description="Helical" evidence="12">
    <location>
        <begin position="1242"/>
        <end position="1259"/>
    </location>
</feature>
<evidence type="ECO:0000256" key="10">
    <source>
        <dbReference type="ARBA" id="ARBA00049347"/>
    </source>
</evidence>
<comment type="similarity">
    <text evidence="2">Belongs to the anion exchanger (TC 2.A.31) family.</text>
</comment>
<feature type="domain" description="Band 3 cytoplasmic" evidence="14">
    <location>
        <begin position="419"/>
        <end position="783"/>
    </location>
</feature>
<evidence type="ECO:0000259" key="14">
    <source>
        <dbReference type="Pfam" id="PF07565"/>
    </source>
</evidence>
<keyword evidence="5" id="KW-0039">Anion exchange</keyword>
<dbReference type="Pfam" id="PF00955">
    <property type="entry name" value="HCO3_cotransp"/>
    <property type="match status" value="1"/>
</dbReference>
<feature type="compositionally biased region" description="Basic residues" evidence="11">
    <location>
        <begin position="303"/>
        <end position="316"/>
    </location>
</feature>
<dbReference type="InterPro" id="IPR001717">
    <property type="entry name" value="Anion_exchange"/>
</dbReference>
<dbReference type="InterPro" id="IPR013769">
    <property type="entry name" value="Band3_cytoplasmic_dom"/>
</dbReference>
<dbReference type="OMA" id="CLMNVGC"/>
<evidence type="ECO:0000313" key="16">
    <source>
        <dbReference type="Proteomes" id="UP000318571"/>
    </source>
</evidence>
<dbReference type="InterPro" id="IPR016152">
    <property type="entry name" value="PTrfase/Anion_transptr"/>
</dbReference>
<keyword evidence="7 12" id="KW-1133">Transmembrane helix</keyword>
<keyword evidence="16" id="KW-1185">Reference proteome</keyword>
<feature type="compositionally biased region" description="Acidic residues" evidence="11">
    <location>
        <begin position="822"/>
        <end position="831"/>
    </location>
</feature>
<feature type="transmembrane region" description="Helical" evidence="12">
    <location>
        <begin position="1170"/>
        <end position="1189"/>
    </location>
</feature>
<evidence type="ECO:0000256" key="6">
    <source>
        <dbReference type="ARBA" id="ARBA00022692"/>
    </source>
</evidence>
<feature type="compositionally biased region" description="Polar residues" evidence="11">
    <location>
        <begin position="12"/>
        <end position="26"/>
    </location>
</feature>
<keyword evidence="4" id="KW-1003">Cell membrane</keyword>
<dbReference type="InterPro" id="IPR003020">
    <property type="entry name" value="HCO3_transpt_euk"/>
</dbReference>
<keyword evidence="3" id="KW-0813">Transport</keyword>
<evidence type="ECO:0000256" key="8">
    <source>
        <dbReference type="ARBA" id="ARBA00023065"/>
    </source>
</evidence>
<evidence type="ECO:0000256" key="9">
    <source>
        <dbReference type="ARBA" id="ARBA00023136"/>
    </source>
</evidence>
<dbReference type="Gene3D" id="3.40.930.10">
    <property type="entry name" value="Mannitol-specific EII, Chain A"/>
    <property type="match status" value="1"/>
</dbReference>
<dbReference type="GO" id="GO:0005886">
    <property type="term" value="C:plasma membrane"/>
    <property type="evidence" value="ECO:0007669"/>
    <property type="project" value="UniProtKB-SubCell"/>
</dbReference>
<keyword evidence="6 12" id="KW-0812">Transmembrane</keyword>
<dbReference type="GO" id="GO:0005452">
    <property type="term" value="F:solute:inorganic anion antiporter activity"/>
    <property type="evidence" value="ECO:0007669"/>
    <property type="project" value="InterPro"/>
</dbReference>
<name>A0A553N8D1_TIGCA</name>
<dbReference type="SUPFAM" id="SSF55804">
    <property type="entry name" value="Phoshotransferase/anion transport protein"/>
    <property type="match status" value="1"/>
</dbReference>
<evidence type="ECO:0000256" key="5">
    <source>
        <dbReference type="ARBA" id="ARBA00022681"/>
    </source>
</evidence>
<accession>A0A553N8D1</accession>
<evidence type="ECO:0000256" key="2">
    <source>
        <dbReference type="ARBA" id="ARBA00010993"/>
    </source>
</evidence>
<dbReference type="STRING" id="6832.A0A553N8D1"/>
<dbReference type="EMBL" id="VCGU01000459">
    <property type="protein sequence ID" value="TRY61706.1"/>
    <property type="molecule type" value="Genomic_DNA"/>
</dbReference>
<comment type="caution">
    <text evidence="15">The sequence shown here is derived from an EMBL/GenBank/DDBJ whole genome shotgun (WGS) entry which is preliminary data.</text>
</comment>
<feature type="compositionally biased region" description="Basic and acidic residues" evidence="11">
    <location>
        <begin position="257"/>
        <end position="266"/>
    </location>
</feature>
<feature type="transmembrane region" description="Helical" evidence="12">
    <location>
        <begin position="962"/>
        <end position="987"/>
    </location>
</feature>
<feature type="transmembrane region" description="Helical" evidence="12">
    <location>
        <begin position="877"/>
        <end position="899"/>
    </location>
</feature>
<dbReference type="GO" id="GO:0051453">
    <property type="term" value="P:regulation of intracellular pH"/>
    <property type="evidence" value="ECO:0007669"/>
    <property type="project" value="TreeGrafter"/>
</dbReference>
<evidence type="ECO:0000256" key="1">
    <source>
        <dbReference type="ARBA" id="ARBA00004651"/>
    </source>
</evidence>
<proteinExistence type="inferred from homology"/>
<protein>
    <recommendedName>
        <fullName evidence="17">Anion exchange protein</fullName>
    </recommendedName>
</protein>
<dbReference type="PRINTS" id="PR00165">
    <property type="entry name" value="ANIONEXCHNGR"/>
</dbReference>
<feature type="compositionally biased region" description="Polar residues" evidence="11">
    <location>
        <begin position="212"/>
        <end position="224"/>
    </location>
</feature>
<dbReference type="PRINTS" id="PR01231">
    <property type="entry name" value="HCO3TRNSPORT"/>
</dbReference>
<feature type="transmembrane region" description="Helical" evidence="12">
    <location>
        <begin position="911"/>
        <end position="942"/>
    </location>
</feature>
<evidence type="ECO:0000256" key="4">
    <source>
        <dbReference type="ARBA" id="ARBA00022475"/>
    </source>
</evidence>
<dbReference type="PANTHER" id="PTHR11453">
    <property type="entry name" value="ANION EXCHANGE PROTEIN"/>
    <property type="match status" value="1"/>
</dbReference>
<dbReference type="Proteomes" id="UP000318571">
    <property type="component" value="Chromosome 8"/>
</dbReference>
<dbReference type="Pfam" id="PF07565">
    <property type="entry name" value="Band_3_cyto"/>
    <property type="match status" value="1"/>
</dbReference>
<keyword evidence="9 12" id="KW-0472">Membrane</keyword>
<feature type="region of interest" description="Disordered" evidence="11">
    <location>
        <begin position="815"/>
        <end position="841"/>
    </location>
</feature>
<evidence type="ECO:0000259" key="13">
    <source>
        <dbReference type="Pfam" id="PF00955"/>
    </source>
</evidence>
<feature type="region of interest" description="Disordered" evidence="11">
    <location>
        <begin position="194"/>
        <end position="332"/>
    </location>
</feature>
<keyword evidence="8" id="KW-0406">Ion transport</keyword>
<organism evidence="15 16">
    <name type="scientific">Tigriopus californicus</name>
    <name type="common">Marine copepod</name>
    <dbReference type="NCBI Taxonomy" id="6832"/>
    <lineage>
        <taxon>Eukaryota</taxon>
        <taxon>Metazoa</taxon>
        <taxon>Ecdysozoa</taxon>
        <taxon>Arthropoda</taxon>
        <taxon>Crustacea</taxon>
        <taxon>Multicrustacea</taxon>
        <taxon>Hexanauplia</taxon>
        <taxon>Copepoda</taxon>
        <taxon>Harpacticoida</taxon>
        <taxon>Harpacticidae</taxon>
        <taxon>Tigriopus</taxon>
    </lineage>
</organism>
<feature type="transmembrane region" description="Helical" evidence="12">
    <location>
        <begin position="994"/>
        <end position="1016"/>
    </location>
</feature>
<dbReference type="FunFam" id="1.10.287.570:FF:000001">
    <property type="entry name" value="Anion exchange protein"/>
    <property type="match status" value="1"/>
</dbReference>
<dbReference type="Gene3D" id="1.10.287.570">
    <property type="entry name" value="Helical hairpin bin"/>
    <property type="match status" value="1"/>
</dbReference>
<feature type="domain" description="Bicarbonate transporter-like transmembrane" evidence="13">
    <location>
        <begin position="849"/>
        <end position="1170"/>
    </location>
</feature>
<feature type="transmembrane region" description="Helical" evidence="12">
    <location>
        <begin position="1087"/>
        <end position="1107"/>
    </location>
</feature>
<feature type="region of interest" description="Disordered" evidence="11">
    <location>
        <begin position="1"/>
        <end position="34"/>
    </location>
</feature>
<dbReference type="PANTHER" id="PTHR11453:SF47">
    <property type="entry name" value="ANION EXCHANGE PROTEIN"/>
    <property type="match status" value="1"/>
</dbReference>
<feature type="transmembrane region" description="Helical" evidence="12">
    <location>
        <begin position="1054"/>
        <end position="1075"/>
    </location>
</feature>
<comment type="catalytic activity">
    <reaction evidence="10">
        <text>hydrogencarbonate(in) + chloride(out) = hydrogencarbonate(out) + chloride(in)</text>
        <dbReference type="Rhea" id="RHEA:72363"/>
        <dbReference type="ChEBI" id="CHEBI:17544"/>
        <dbReference type="ChEBI" id="CHEBI:17996"/>
    </reaction>
</comment>
<feature type="transmembrane region" description="Helical" evidence="12">
    <location>
        <begin position="1144"/>
        <end position="1163"/>
    </location>
</feature>
<evidence type="ECO:0000256" key="11">
    <source>
        <dbReference type="SAM" id="MobiDB-lite"/>
    </source>
</evidence>
<evidence type="ECO:0000313" key="15">
    <source>
        <dbReference type="EMBL" id="TRY61706.1"/>
    </source>
</evidence>
<dbReference type="InterPro" id="IPR011531">
    <property type="entry name" value="HCO3_transpt-like_TM_dom"/>
</dbReference>